<dbReference type="PANTHER" id="PTHR20953:SF3">
    <property type="entry name" value="P-LOOP CONTAINING NUCLEOSIDE TRIPHOSPHATE HYDROLASES SUPERFAMILY PROTEIN"/>
    <property type="match status" value="1"/>
</dbReference>
<evidence type="ECO:0000313" key="4">
    <source>
        <dbReference type="EMBL" id="ATW28332.1"/>
    </source>
</evidence>
<gene>
    <name evidence="4" type="ORF">DCMF_03760</name>
</gene>
<dbReference type="AlphaFoldDB" id="A0A3G1L0M1"/>
<dbReference type="NCBIfam" id="TIGR02858">
    <property type="entry name" value="spore_III_AA"/>
    <property type="match status" value="1"/>
</dbReference>
<dbReference type="InterPro" id="IPR027417">
    <property type="entry name" value="P-loop_NTPase"/>
</dbReference>
<evidence type="ECO:0000259" key="3">
    <source>
        <dbReference type="SMART" id="SM00382"/>
    </source>
</evidence>
<proteinExistence type="predicted"/>
<evidence type="ECO:0000313" key="5">
    <source>
        <dbReference type="Proteomes" id="UP000323521"/>
    </source>
</evidence>
<dbReference type="Proteomes" id="UP000323521">
    <property type="component" value="Chromosome"/>
</dbReference>
<accession>A0A3G1L0M1</accession>
<keyword evidence="5" id="KW-1185">Reference proteome</keyword>
<name>A0A3G1L0M1_FORW1</name>
<feature type="domain" description="AAA+ ATPase" evidence="3">
    <location>
        <begin position="165"/>
        <end position="302"/>
    </location>
</feature>
<keyword evidence="1" id="KW-0547">Nucleotide-binding</keyword>
<evidence type="ECO:0000256" key="2">
    <source>
        <dbReference type="ARBA" id="ARBA00022840"/>
    </source>
</evidence>
<dbReference type="Pfam" id="PF19568">
    <property type="entry name" value="Spore_III_AA"/>
    <property type="match status" value="1"/>
</dbReference>
<dbReference type="EMBL" id="CP017634">
    <property type="protein sequence ID" value="ATW28332.1"/>
    <property type="molecule type" value="Genomic_DNA"/>
</dbReference>
<dbReference type="SUPFAM" id="SSF52540">
    <property type="entry name" value="P-loop containing nucleoside triphosphate hydrolases"/>
    <property type="match status" value="1"/>
</dbReference>
<dbReference type="InterPro" id="IPR014217">
    <property type="entry name" value="Spore_III_AA"/>
</dbReference>
<organism evidence="4 5">
    <name type="scientific">Formimonas warabiya</name>
    <dbReference type="NCBI Taxonomy" id="1761012"/>
    <lineage>
        <taxon>Bacteria</taxon>
        <taxon>Bacillati</taxon>
        <taxon>Bacillota</taxon>
        <taxon>Clostridia</taxon>
        <taxon>Eubacteriales</taxon>
        <taxon>Peptococcaceae</taxon>
        <taxon>Candidatus Formimonas</taxon>
    </lineage>
</organism>
<dbReference type="GO" id="GO:0005524">
    <property type="term" value="F:ATP binding"/>
    <property type="evidence" value="ECO:0007669"/>
    <property type="project" value="UniProtKB-KW"/>
</dbReference>
<keyword evidence="2" id="KW-0067">ATP-binding</keyword>
<dbReference type="InterPro" id="IPR003593">
    <property type="entry name" value="AAA+_ATPase"/>
</dbReference>
<dbReference type="PANTHER" id="PTHR20953">
    <property type="entry name" value="KINASE-RELATED"/>
    <property type="match status" value="1"/>
</dbReference>
<reference evidence="4 5" key="1">
    <citation type="submission" date="2016-10" db="EMBL/GenBank/DDBJ databases">
        <title>Complete Genome Sequence of Peptococcaceae strain DCMF.</title>
        <authorList>
            <person name="Edwards R.J."/>
            <person name="Holland S.I."/>
            <person name="Deshpande N.P."/>
            <person name="Wong Y.K."/>
            <person name="Ertan H."/>
            <person name="Manefield M."/>
            <person name="Russell T.L."/>
            <person name="Lee M.J."/>
        </authorList>
    </citation>
    <scope>NUCLEOTIDE SEQUENCE [LARGE SCALE GENOMIC DNA]</scope>
    <source>
        <strain evidence="4 5">DCMF</strain>
    </source>
</reference>
<protein>
    <submittedName>
        <fullName evidence="4">Stage III sporulation protein AA</fullName>
    </submittedName>
</protein>
<evidence type="ECO:0000256" key="1">
    <source>
        <dbReference type="ARBA" id="ARBA00022741"/>
    </source>
</evidence>
<dbReference type="InterPro" id="IPR045735">
    <property type="entry name" value="Spore_III_AA_AAA+_ATPase"/>
</dbReference>
<dbReference type="KEGG" id="fwa:DCMF_03760"/>
<dbReference type="Gene3D" id="3.40.50.300">
    <property type="entry name" value="P-loop containing nucleotide triphosphate hydrolases"/>
    <property type="match status" value="1"/>
</dbReference>
<dbReference type="SMART" id="SM00382">
    <property type="entry name" value="AAA"/>
    <property type="match status" value="1"/>
</dbReference>
<sequence>MAEISREGLKRSVAAIIHQEIIPFLSPDLRTLLAKLPEVQLDTLEEIRLRVNAPVLLRQRNGDQYLGKEGGLTSRRERGYLCSSETMHKTVLLLCNSSLYALEEELRKGFITLPGGHRAGFVGRAVLDQGALKTLKQISSVNIRVARPVTGIAQKIMRHLVLGNSLRNTLIISPPRGGKTTLLRDIVAALSDGFTGFLPIDVGLVDERSEIAGCREGIVQMPVGHRTDVLDGCPKAEGMMIMVRSMAPQVIATDEIGRKEDADAIQEVINAGIKLLATVHGESKEDILRRPVIREIVEEKVFERYVILSRKKGPGTVENIYDRNWETVLPKGGVTDA</sequence>